<accession>A0AB35WSA3</accession>
<evidence type="ECO:0000256" key="1">
    <source>
        <dbReference type="ARBA" id="ARBA00000085"/>
    </source>
</evidence>
<comment type="function">
    <text evidence="14">Member of a two-component regulatory system.</text>
</comment>
<protein>
    <recommendedName>
        <fullName evidence="14">Sensor protein</fullName>
        <ecNumber evidence="14">2.7.13.3</ecNumber>
    </recommendedName>
</protein>
<dbReference type="InterPro" id="IPR003661">
    <property type="entry name" value="HisK_dim/P_dom"/>
</dbReference>
<evidence type="ECO:0000256" key="11">
    <source>
        <dbReference type="ARBA" id="ARBA00022989"/>
    </source>
</evidence>
<gene>
    <name evidence="17" type="ORF">V0R53_14470</name>
</gene>
<evidence type="ECO:0000256" key="10">
    <source>
        <dbReference type="ARBA" id="ARBA00022840"/>
    </source>
</evidence>
<dbReference type="EMBL" id="JAZDQP010000009">
    <property type="protein sequence ID" value="MEE1867596.1"/>
    <property type="molecule type" value="Genomic_DNA"/>
</dbReference>
<evidence type="ECO:0000256" key="9">
    <source>
        <dbReference type="ARBA" id="ARBA00022777"/>
    </source>
</evidence>
<dbReference type="InterPro" id="IPR004358">
    <property type="entry name" value="Sig_transdc_His_kin-like_C"/>
</dbReference>
<evidence type="ECO:0000259" key="15">
    <source>
        <dbReference type="PROSITE" id="PS50109"/>
    </source>
</evidence>
<keyword evidence="5" id="KW-0597">Phosphoprotein</keyword>
<dbReference type="Proteomes" id="UP001307839">
    <property type="component" value="Unassembled WGS sequence"/>
</dbReference>
<feature type="transmembrane region" description="Helical" evidence="14">
    <location>
        <begin position="12"/>
        <end position="34"/>
    </location>
</feature>
<evidence type="ECO:0000256" key="14">
    <source>
        <dbReference type="RuleBase" id="RU364088"/>
    </source>
</evidence>
<evidence type="ECO:0000259" key="16">
    <source>
        <dbReference type="PROSITE" id="PS50885"/>
    </source>
</evidence>
<keyword evidence="18" id="KW-1185">Reference proteome</keyword>
<dbReference type="FunFam" id="3.30.565.10:FF:000006">
    <property type="entry name" value="Sensor histidine kinase WalK"/>
    <property type="match status" value="1"/>
</dbReference>
<dbReference type="PANTHER" id="PTHR45436:SF15">
    <property type="entry name" value="SENSOR HISTIDINE KINASE CUSS"/>
    <property type="match status" value="1"/>
</dbReference>
<keyword evidence="3 14" id="KW-1003">Cell membrane</keyword>
<dbReference type="SMART" id="SM00388">
    <property type="entry name" value="HisKA"/>
    <property type="match status" value="1"/>
</dbReference>
<keyword evidence="7 14" id="KW-0812">Transmembrane</keyword>
<comment type="subcellular location">
    <subcellularLocation>
        <location evidence="2">Cell inner membrane</location>
        <topology evidence="2">Multi-pass membrane protein</topology>
    </subcellularLocation>
</comment>
<evidence type="ECO:0000313" key="18">
    <source>
        <dbReference type="Proteomes" id="UP001307839"/>
    </source>
</evidence>
<dbReference type="Pfam" id="PF21085">
    <property type="entry name" value="CusS"/>
    <property type="match status" value="1"/>
</dbReference>
<dbReference type="PROSITE" id="PS50885">
    <property type="entry name" value="HAMP"/>
    <property type="match status" value="1"/>
</dbReference>
<keyword evidence="11 14" id="KW-1133">Transmembrane helix</keyword>
<dbReference type="CDD" id="cd06225">
    <property type="entry name" value="HAMP"/>
    <property type="match status" value="1"/>
</dbReference>
<dbReference type="GO" id="GO:0000155">
    <property type="term" value="F:phosphorelay sensor kinase activity"/>
    <property type="evidence" value="ECO:0007669"/>
    <property type="project" value="InterPro"/>
</dbReference>
<dbReference type="GO" id="GO:0005886">
    <property type="term" value="C:plasma membrane"/>
    <property type="evidence" value="ECO:0007669"/>
    <property type="project" value="UniProtKB-SubCell"/>
</dbReference>
<evidence type="ECO:0000256" key="7">
    <source>
        <dbReference type="ARBA" id="ARBA00022692"/>
    </source>
</evidence>
<dbReference type="Pfam" id="PF00512">
    <property type="entry name" value="HisKA"/>
    <property type="match status" value="1"/>
</dbReference>
<dbReference type="AlphaFoldDB" id="A0AB35WSA3"/>
<dbReference type="SUPFAM" id="SSF55874">
    <property type="entry name" value="ATPase domain of HSP90 chaperone/DNA topoisomerase II/histidine kinase"/>
    <property type="match status" value="1"/>
</dbReference>
<dbReference type="Gene3D" id="3.30.565.10">
    <property type="entry name" value="Histidine kinase-like ATPase, C-terminal domain"/>
    <property type="match status" value="1"/>
</dbReference>
<comment type="catalytic activity">
    <reaction evidence="1 14">
        <text>ATP + protein L-histidine = ADP + protein N-phospho-L-histidine.</text>
        <dbReference type="EC" id="2.7.13.3"/>
    </reaction>
</comment>
<dbReference type="FunFam" id="1.10.287.130:FF:000001">
    <property type="entry name" value="Two-component sensor histidine kinase"/>
    <property type="match status" value="1"/>
</dbReference>
<sequence length="464" mass="52031">MLSQSSLVKRLTLMIMFAVIAVLVVAGISFNMLAQHHFRMLDEQALSEKLESTRHILSIQAPVARLEELRPQLRALLGAHQDLTAEILTSDGTVLFSDLKALQIPDRYKRADKAVIWEWKDESHNFRGVTSRVEIQGDPAPGTVMLMLDITSHVHFFETLQRWFGIGLVISALVSAGLGWLVAKSGLRPVEQITKVATSMSARSLQERIPLEPVPLELQELILSFNGMLARLDDAFVRLSNFSADIAHELRTPVSNLLTHTEVVLTRKRDLDAYEENLYSNLEDLKRMSRMIDDMLFLAKADNRLIIPEQVDIKLEDLVSKLFEYYQLLAEDRGVRLSLHGRGIITGDRLMIDRAVSNVLSNAMRYTPEGNEIAVEIQHSSDKVTLTIRNGGATIDSQHINKIFDRFYRADPARREGGPSNAGLGLAITRSIVEAHKGRVWCTSSEGMTAFHFAFPANQREAVG</sequence>
<evidence type="ECO:0000256" key="6">
    <source>
        <dbReference type="ARBA" id="ARBA00022679"/>
    </source>
</evidence>
<keyword evidence="4 14" id="KW-0997">Cell inner membrane</keyword>
<dbReference type="SUPFAM" id="SSF47384">
    <property type="entry name" value="Homodimeric domain of signal transducing histidine kinase"/>
    <property type="match status" value="1"/>
</dbReference>
<name>A0AB35WSA3_9PSED</name>
<dbReference type="InterPro" id="IPR005467">
    <property type="entry name" value="His_kinase_dom"/>
</dbReference>
<dbReference type="InterPro" id="IPR036097">
    <property type="entry name" value="HisK_dim/P_sf"/>
</dbReference>
<dbReference type="SMART" id="SM00387">
    <property type="entry name" value="HATPase_c"/>
    <property type="match status" value="1"/>
</dbReference>
<dbReference type="SMART" id="SM00304">
    <property type="entry name" value="HAMP"/>
    <property type="match status" value="1"/>
</dbReference>
<dbReference type="Gene3D" id="6.10.340.10">
    <property type="match status" value="1"/>
</dbReference>
<evidence type="ECO:0000256" key="13">
    <source>
        <dbReference type="ARBA" id="ARBA00023136"/>
    </source>
</evidence>
<dbReference type="CDD" id="cd00082">
    <property type="entry name" value="HisKA"/>
    <property type="match status" value="1"/>
</dbReference>
<feature type="domain" description="Histidine kinase" evidence="15">
    <location>
        <begin position="245"/>
        <end position="459"/>
    </location>
</feature>
<dbReference type="InterPro" id="IPR006290">
    <property type="entry name" value="CztS_silS_copS"/>
</dbReference>
<reference evidence="17 18" key="1">
    <citation type="submission" date="2024-01" db="EMBL/GenBank/DDBJ databases">
        <title>Unpublished Manusciprt.</title>
        <authorList>
            <person name="Duman M."/>
            <person name="Valdes E.G."/>
            <person name="Ajmi N."/>
            <person name="Altun S."/>
            <person name="Saticioglu I.B."/>
        </authorList>
    </citation>
    <scope>NUCLEOTIDE SEQUENCE [LARGE SCALE GENOMIC DNA]</scope>
    <source>
        <strain evidence="17 18">120P</strain>
    </source>
</reference>
<dbReference type="InterPro" id="IPR048590">
    <property type="entry name" value="CusS-like_sensor"/>
</dbReference>
<proteinExistence type="predicted"/>
<keyword evidence="12 14" id="KW-0902">Two-component regulatory system</keyword>
<dbReference type="Pfam" id="PF02518">
    <property type="entry name" value="HATPase_c"/>
    <property type="match status" value="1"/>
</dbReference>
<keyword evidence="6 14" id="KW-0808">Transferase</keyword>
<dbReference type="EC" id="2.7.13.3" evidence="14"/>
<comment type="caution">
    <text evidence="17">The sequence shown here is derived from an EMBL/GenBank/DDBJ whole genome shotgun (WGS) entry which is preliminary data.</text>
</comment>
<dbReference type="PANTHER" id="PTHR45436">
    <property type="entry name" value="SENSOR HISTIDINE KINASE YKOH"/>
    <property type="match status" value="1"/>
</dbReference>
<evidence type="ECO:0000256" key="5">
    <source>
        <dbReference type="ARBA" id="ARBA00022553"/>
    </source>
</evidence>
<evidence type="ECO:0000313" key="17">
    <source>
        <dbReference type="EMBL" id="MEE1867596.1"/>
    </source>
</evidence>
<keyword evidence="13 14" id="KW-0472">Membrane</keyword>
<dbReference type="NCBIfam" id="TIGR01386">
    <property type="entry name" value="cztS_silS_copS"/>
    <property type="match status" value="1"/>
</dbReference>
<dbReference type="InterPro" id="IPR036890">
    <property type="entry name" value="HATPase_C_sf"/>
</dbReference>
<evidence type="ECO:0000256" key="12">
    <source>
        <dbReference type="ARBA" id="ARBA00023012"/>
    </source>
</evidence>
<evidence type="ECO:0000256" key="3">
    <source>
        <dbReference type="ARBA" id="ARBA00022475"/>
    </source>
</evidence>
<evidence type="ECO:0000256" key="4">
    <source>
        <dbReference type="ARBA" id="ARBA00022519"/>
    </source>
</evidence>
<evidence type="ECO:0000256" key="8">
    <source>
        <dbReference type="ARBA" id="ARBA00022741"/>
    </source>
</evidence>
<evidence type="ECO:0000256" key="2">
    <source>
        <dbReference type="ARBA" id="ARBA00004429"/>
    </source>
</evidence>
<dbReference type="InterPro" id="IPR003660">
    <property type="entry name" value="HAMP_dom"/>
</dbReference>
<keyword evidence="10 14" id="KW-0067">ATP-binding</keyword>
<organism evidence="17 18">
    <name type="scientific">Pseudomonas auratipiscis</name>
    <dbReference type="NCBI Taxonomy" id="3115853"/>
    <lineage>
        <taxon>Bacteria</taxon>
        <taxon>Pseudomonadati</taxon>
        <taxon>Pseudomonadota</taxon>
        <taxon>Gammaproteobacteria</taxon>
        <taxon>Pseudomonadales</taxon>
        <taxon>Pseudomonadaceae</taxon>
        <taxon>Pseudomonas</taxon>
    </lineage>
</organism>
<dbReference type="Pfam" id="PF00672">
    <property type="entry name" value="HAMP"/>
    <property type="match status" value="1"/>
</dbReference>
<feature type="domain" description="HAMP" evidence="16">
    <location>
        <begin position="184"/>
        <end position="237"/>
    </location>
</feature>
<dbReference type="InterPro" id="IPR003594">
    <property type="entry name" value="HATPase_dom"/>
</dbReference>
<keyword evidence="8 14" id="KW-0547">Nucleotide-binding</keyword>
<feature type="transmembrane region" description="Helical" evidence="14">
    <location>
        <begin position="163"/>
        <end position="183"/>
    </location>
</feature>
<dbReference type="PRINTS" id="PR00344">
    <property type="entry name" value="BCTRLSENSOR"/>
</dbReference>
<dbReference type="RefSeq" id="WP_302028810.1">
    <property type="nucleotide sequence ID" value="NZ_JAZDCU010000008.1"/>
</dbReference>
<dbReference type="PROSITE" id="PS50109">
    <property type="entry name" value="HIS_KIN"/>
    <property type="match status" value="1"/>
</dbReference>
<keyword evidence="9 14" id="KW-0418">Kinase</keyword>
<dbReference type="InterPro" id="IPR050428">
    <property type="entry name" value="TCS_sensor_his_kinase"/>
</dbReference>
<dbReference type="Gene3D" id="1.10.287.130">
    <property type="match status" value="1"/>
</dbReference>
<dbReference type="GO" id="GO:0005524">
    <property type="term" value="F:ATP binding"/>
    <property type="evidence" value="ECO:0007669"/>
    <property type="project" value="UniProtKB-KW"/>
</dbReference>